<dbReference type="GO" id="GO:0004519">
    <property type="term" value="F:endonuclease activity"/>
    <property type="evidence" value="ECO:0007669"/>
    <property type="project" value="UniProtKB-KW"/>
</dbReference>
<dbReference type="Proteomes" id="UP000286235">
    <property type="component" value="Unassembled WGS sequence"/>
</dbReference>
<proteinExistence type="predicted"/>
<keyword evidence="3" id="KW-1185">Reference proteome</keyword>
<dbReference type="AlphaFoldDB" id="A0A420VIR4"/>
<dbReference type="InterPro" id="IPR003615">
    <property type="entry name" value="HNH_nuc"/>
</dbReference>
<protein>
    <submittedName>
        <fullName evidence="2">HNH endonuclease</fullName>
    </submittedName>
</protein>
<dbReference type="InterPro" id="IPR044925">
    <property type="entry name" value="His-Me_finger_sf"/>
</dbReference>
<evidence type="ECO:0000313" key="2">
    <source>
        <dbReference type="EMBL" id="RKO63539.1"/>
    </source>
</evidence>
<comment type="caution">
    <text evidence="2">The sequence shown here is derived from an EMBL/GenBank/DDBJ whole genome shotgun (WGS) entry which is preliminary data.</text>
</comment>
<keyword evidence="2" id="KW-0378">Hydrolase</keyword>
<accession>A0A420VIR4</accession>
<dbReference type="EMBL" id="AZRV01000006">
    <property type="protein sequence ID" value="RKO63539.1"/>
    <property type="molecule type" value="Genomic_DNA"/>
</dbReference>
<gene>
    <name evidence="2" type="ORF">Cdeb_02802</name>
</gene>
<keyword evidence="2" id="KW-0540">Nuclease</keyword>
<sequence length="199" mass="23501">MVLEKFICQCGCGQEIPYKKHHKKYPPKFIKGHSNRVRKRKPYDVEKAFWKRVDKKSDNGCWEWKGYLTPNGYGQLKVKQKNVYAHRYSYELHYGRIPDNLAVCHKCDNRKCVNPSHLFLGTQRDNIHDMDKKGRRVVRPGTMKITRRDANEIRLFHKKGVSVNELSKKYGLKPCTIRNIIAYRIWKDDSKTIDIASGY</sequence>
<name>A0A420VIR4_9BACI</name>
<evidence type="ECO:0000259" key="1">
    <source>
        <dbReference type="Pfam" id="PF13392"/>
    </source>
</evidence>
<dbReference type="Gene3D" id="3.90.75.10">
    <property type="entry name" value="Homing Intron 3 (I-ppo) Encoded Endonuclease, Chain A"/>
    <property type="match status" value="1"/>
</dbReference>
<feature type="domain" description="HNH nuclease" evidence="1">
    <location>
        <begin position="83"/>
        <end position="126"/>
    </location>
</feature>
<reference evidence="2 3" key="1">
    <citation type="submission" date="2013-12" db="EMBL/GenBank/DDBJ databases">
        <title>Genome and proteome characterization of Caldibacillus debilis GB1 derived from a cellulolytic aero-tolerant co-culture.</title>
        <authorList>
            <person name="Wushke S.T."/>
            <person name="Zhang X."/>
            <person name="Fristensky B."/>
            <person name="Wilkins J.A."/>
            <person name="Levin D.B."/>
            <person name="Sparling R."/>
        </authorList>
    </citation>
    <scope>NUCLEOTIDE SEQUENCE [LARGE SCALE GENOMIC DNA]</scope>
    <source>
        <strain evidence="2 3">GB1</strain>
    </source>
</reference>
<dbReference type="Pfam" id="PF13392">
    <property type="entry name" value="HNH_3"/>
    <property type="match status" value="1"/>
</dbReference>
<keyword evidence="2" id="KW-0255">Endonuclease</keyword>
<organism evidence="2 3">
    <name type="scientific">Caldibacillus debilis GB1</name>
    <dbReference type="NCBI Taxonomy" id="1339248"/>
    <lineage>
        <taxon>Bacteria</taxon>
        <taxon>Bacillati</taxon>
        <taxon>Bacillota</taxon>
        <taxon>Bacilli</taxon>
        <taxon>Bacillales</taxon>
        <taxon>Bacillaceae</taxon>
        <taxon>Caldibacillus</taxon>
    </lineage>
</organism>
<evidence type="ECO:0000313" key="3">
    <source>
        <dbReference type="Proteomes" id="UP000286235"/>
    </source>
</evidence>
<dbReference type="SUPFAM" id="SSF54060">
    <property type="entry name" value="His-Me finger endonucleases"/>
    <property type="match status" value="1"/>
</dbReference>
<dbReference type="InterPro" id="IPR044930">
    <property type="entry name" value="Homing_endonuclease_His-Me"/>
</dbReference>